<dbReference type="Gene3D" id="1.10.287.110">
    <property type="entry name" value="DnaJ domain"/>
    <property type="match status" value="1"/>
</dbReference>
<dbReference type="AlphaFoldDB" id="A0A8J3IKZ7"/>
<dbReference type="GO" id="GO:0036503">
    <property type="term" value="P:ERAD pathway"/>
    <property type="evidence" value="ECO:0007669"/>
    <property type="project" value="TreeGrafter"/>
</dbReference>
<dbReference type="GO" id="GO:0051787">
    <property type="term" value="F:misfolded protein binding"/>
    <property type="evidence" value="ECO:0007669"/>
    <property type="project" value="TreeGrafter"/>
</dbReference>
<dbReference type="Pfam" id="PF00226">
    <property type="entry name" value="DnaJ"/>
    <property type="match status" value="1"/>
</dbReference>
<dbReference type="Proteomes" id="UP000597444">
    <property type="component" value="Unassembled WGS sequence"/>
</dbReference>
<protein>
    <recommendedName>
        <fullName evidence="2">J domain-containing protein</fullName>
    </recommendedName>
</protein>
<dbReference type="InterPro" id="IPR051948">
    <property type="entry name" value="Hsp70_co-chaperone_J-domain"/>
</dbReference>
<dbReference type="PANTHER" id="PTHR44360">
    <property type="entry name" value="DNAJ HOMOLOG SUBFAMILY B MEMBER 9"/>
    <property type="match status" value="1"/>
</dbReference>
<dbReference type="InterPro" id="IPR036869">
    <property type="entry name" value="J_dom_sf"/>
</dbReference>
<organism evidence="3 4">
    <name type="scientific">Reticulibacter mediterranei</name>
    <dbReference type="NCBI Taxonomy" id="2778369"/>
    <lineage>
        <taxon>Bacteria</taxon>
        <taxon>Bacillati</taxon>
        <taxon>Chloroflexota</taxon>
        <taxon>Ktedonobacteria</taxon>
        <taxon>Ktedonobacterales</taxon>
        <taxon>Reticulibacteraceae</taxon>
        <taxon>Reticulibacter</taxon>
    </lineage>
</organism>
<dbReference type="SUPFAM" id="SSF50978">
    <property type="entry name" value="WD40 repeat-like"/>
    <property type="match status" value="1"/>
</dbReference>
<accession>A0A8J3IKZ7</accession>
<gene>
    <name evidence="3" type="ORF">KSF_043960</name>
</gene>
<keyword evidence="1" id="KW-0143">Chaperone</keyword>
<dbReference type="EMBL" id="BNJK01000001">
    <property type="protein sequence ID" value="GHO94348.1"/>
    <property type="molecule type" value="Genomic_DNA"/>
</dbReference>
<dbReference type="PROSITE" id="PS50076">
    <property type="entry name" value="DNAJ_2"/>
    <property type="match status" value="1"/>
</dbReference>
<sequence length="461" mass="50911">MLMDTPENYYAILGIPVDADSDTVKRAYRQLARRFHPDLAGPEGAIEMKRINRAYDVLSNPDKRQQYDTIIGGVIDLRYPRQRTRPQRFDNADDLEFSGLNIFSTRGPLRAGPVIHSGLGVVSALSGIQTVQGLRIAAGSLDGKGMLWQLANGKAENPVNIAADPTTQVESLRELRFSSAGSLLAGWHRMALHVWDTFSGTRLWSYPLTERAVSAHYSLDAALHVASDGKSQIQMALPHLPEDVRAPRSRGVRGTDIIPHDLQAAATQMGEPLICSEEGNENRRFWAIRLRVLSQDARTLMTLSCAQVPHEQQQMVIVRRWDLTAKSRLGGKARPQITTAIEVGNCADCAPPYATTPDVRVVAFVYLGQKLRICDTIAGTYSELLSGTMGSSARLALSPDGQWLAVAREDSEINEGVIDLWSVSTGQIVQKFYHPWQVSALHFIDKQLIAALTDGTIQIWH</sequence>
<dbReference type="GO" id="GO:0051087">
    <property type="term" value="F:protein-folding chaperone binding"/>
    <property type="evidence" value="ECO:0007669"/>
    <property type="project" value="TreeGrafter"/>
</dbReference>
<feature type="domain" description="J" evidence="2">
    <location>
        <begin position="8"/>
        <end position="71"/>
    </location>
</feature>
<dbReference type="InterPro" id="IPR015943">
    <property type="entry name" value="WD40/YVTN_repeat-like_dom_sf"/>
</dbReference>
<keyword evidence="4" id="KW-1185">Reference proteome</keyword>
<comment type="caution">
    <text evidence="3">The sequence shown here is derived from an EMBL/GenBank/DDBJ whole genome shotgun (WGS) entry which is preliminary data.</text>
</comment>
<evidence type="ECO:0000313" key="4">
    <source>
        <dbReference type="Proteomes" id="UP000597444"/>
    </source>
</evidence>
<dbReference type="RefSeq" id="WP_220205091.1">
    <property type="nucleotide sequence ID" value="NZ_BNJK01000001.1"/>
</dbReference>
<evidence type="ECO:0000259" key="2">
    <source>
        <dbReference type="PROSITE" id="PS50076"/>
    </source>
</evidence>
<dbReference type="CDD" id="cd06257">
    <property type="entry name" value="DnaJ"/>
    <property type="match status" value="1"/>
</dbReference>
<name>A0A8J3IKZ7_9CHLR</name>
<proteinExistence type="predicted"/>
<dbReference type="PRINTS" id="PR00625">
    <property type="entry name" value="JDOMAIN"/>
</dbReference>
<dbReference type="SMART" id="SM00271">
    <property type="entry name" value="DnaJ"/>
    <property type="match status" value="1"/>
</dbReference>
<reference evidence="3" key="1">
    <citation type="submission" date="2020-10" db="EMBL/GenBank/DDBJ databases">
        <title>Taxonomic study of unclassified bacteria belonging to the class Ktedonobacteria.</title>
        <authorList>
            <person name="Yabe S."/>
            <person name="Wang C.M."/>
            <person name="Zheng Y."/>
            <person name="Sakai Y."/>
            <person name="Cavaletti L."/>
            <person name="Monciardini P."/>
            <person name="Donadio S."/>
        </authorList>
    </citation>
    <scope>NUCLEOTIDE SEQUENCE</scope>
    <source>
        <strain evidence="3">ID150040</strain>
    </source>
</reference>
<dbReference type="Gene3D" id="2.130.10.10">
    <property type="entry name" value="YVTN repeat-like/Quinoprotein amine dehydrogenase"/>
    <property type="match status" value="2"/>
</dbReference>
<evidence type="ECO:0000313" key="3">
    <source>
        <dbReference type="EMBL" id="GHO94348.1"/>
    </source>
</evidence>
<dbReference type="InterPro" id="IPR036322">
    <property type="entry name" value="WD40_repeat_dom_sf"/>
</dbReference>
<dbReference type="PANTHER" id="PTHR44360:SF1">
    <property type="entry name" value="DNAJ HOMOLOG SUBFAMILY B MEMBER 9"/>
    <property type="match status" value="1"/>
</dbReference>
<evidence type="ECO:0000256" key="1">
    <source>
        <dbReference type="ARBA" id="ARBA00023186"/>
    </source>
</evidence>
<dbReference type="InterPro" id="IPR001623">
    <property type="entry name" value="DnaJ_domain"/>
</dbReference>
<dbReference type="SUPFAM" id="SSF46565">
    <property type="entry name" value="Chaperone J-domain"/>
    <property type="match status" value="1"/>
</dbReference>